<protein>
    <submittedName>
        <fullName evidence="2">3-oxoacyl-[acyl-carrier protein] reductase</fullName>
        <ecNumber evidence="2">1.1.1.100</ecNumber>
    </submittedName>
</protein>
<feature type="compositionally biased region" description="Basic residues" evidence="1">
    <location>
        <begin position="20"/>
        <end position="31"/>
    </location>
</feature>
<feature type="compositionally biased region" description="Basic and acidic residues" evidence="1">
    <location>
        <begin position="80"/>
        <end position="95"/>
    </location>
</feature>
<gene>
    <name evidence="2" type="ORF">AVDCRST_MAG17-1917</name>
</gene>
<name>A0A6J4SZN4_9ACTN</name>
<proteinExistence type="predicted"/>
<organism evidence="2">
    <name type="scientific">uncultured Solirubrobacterales bacterium</name>
    <dbReference type="NCBI Taxonomy" id="768556"/>
    <lineage>
        <taxon>Bacteria</taxon>
        <taxon>Bacillati</taxon>
        <taxon>Actinomycetota</taxon>
        <taxon>Thermoleophilia</taxon>
        <taxon>Solirubrobacterales</taxon>
        <taxon>environmental samples</taxon>
    </lineage>
</organism>
<feature type="non-terminal residue" evidence="2">
    <location>
        <position position="1"/>
    </location>
</feature>
<dbReference type="GO" id="GO:0004316">
    <property type="term" value="F:3-oxoacyl-[acyl-carrier-protein] reductase (NADPH) activity"/>
    <property type="evidence" value="ECO:0007669"/>
    <property type="project" value="UniProtKB-EC"/>
</dbReference>
<sequence length="95" mass="10303">ELSRDRGDGLHRPEPARGVARARGHRLRARPRGLAWAPGRGPRPARSRGSDRRGRGGPLQAGAGDRRSRRGDRSSLPPRGDLRHGGRRGELAPGQ</sequence>
<feature type="non-terminal residue" evidence="2">
    <location>
        <position position="95"/>
    </location>
</feature>
<keyword evidence="2" id="KW-0560">Oxidoreductase</keyword>
<reference evidence="2" key="1">
    <citation type="submission" date="2020-02" db="EMBL/GenBank/DDBJ databases">
        <authorList>
            <person name="Meier V. D."/>
        </authorList>
    </citation>
    <scope>NUCLEOTIDE SEQUENCE</scope>
    <source>
        <strain evidence="2">AVDCRST_MAG17</strain>
    </source>
</reference>
<evidence type="ECO:0000313" key="2">
    <source>
        <dbReference type="EMBL" id="CAA9509944.1"/>
    </source>
</evidence>
<dbReference type="EC" id="1.1.1.100" evidence="2"/>
<dbReference type="EMBL" id="CADCVV010000151">
    <property type="protein sequence ID" value="CAA9509944.1"/>
    <property type="molecule type" value="Genomic_DNA"/>
</dbReference>
<dbReference type="AlphaFoldDB" id="A0A6J4SZN4"/>
<feature type="compositionally biased region" description="Basic and acidic residues" evidence="1">
    <location>
        <begin position="1"/>
        <end position="15"/>
    </location>
</feature>
<feature type="region of interest" description="Disordered" evidence="1">
    <location>
        <begin position="1"/>
        <end position="95"/>
    </location>
</feature>
<feature type="compositionally biased region" description="Low complexity" evidence="1">
    <location>
        <begin position="32"/>
        <end position="44"/>
    </location>
</feature>
<accession>A0A6J4SZN4</accession>
<evidence type="ECO:0000256" key="1">
    <source>
        <dbReference type="SAM" id="MobiDB-lite"/>
    </source>
</evidence>